<sequence length="94" mass="10655">MESEDAEALCMHRGMCGKVAGQHDVHVRYAYGVILETWWDDPVEGPLRLRKHQVALENSRRQPQTQTQSLNESSRSHLMHDVVHEPRAVRAGAG</sequence>
<protein>
    <submittedName>
        <fullName evidence="2">Uncharacterized protein</fullName>
    </submittedName>
</protein>
<name>A0ABN2DTC5_9ACTN</name>
<comment type="caution">
    <text evidence="2">The sequence shown here is derived from an EMBL/GenBank/DDBJ whole genome shotgun (WGS) entry which is preliminary data.</text>
</comment>
<feature type="compositionally biased region" description="Basic and acidic residues" evidence="1">
    <location>
        <begin position="74"/>
        <end position="88"/>
    </location>
</feature>
<dbReference type="Proteomes" id="UP001500393">
    <property type="component" value="Unassembled WGS sequence"/>
</dbReference>
<organism evidence="2 3">
    <name type="scientific">Kribbella sancticallisti</name>
    <dbReference type="NCBI Taxonomy" id="460087"/>
    <lineage>
        <taxon>Bacteria</taxon>
        <taxon>Bacillati</taxon>
        <taxon>Actinomycetota</taxon>
        <taxon>Actinomycetes</taxon>
        <taxon>Propionibacteriales</taxon>
        <taxon>Kribbellaceae</taxon>
        <taxon>Kribbella</taxon>
    </lineage>
</organism>
<reference evidence="2 3" key="1">
    <citation type="journal article" date="2019" name="Int. J. Syst. Evol. Microbiol.">
        <title>The Global Catalogue of Microorganisms (GCM) 10K type strain sequencing project: providing services to taxonomists for standard genome sequencing and annotation.</title>
        <authorList>
            <consortium name="The Broad Institute Genomics Platform"/>
            <consortium name="The Broad Institute Genome Sequencing Center for Infectious Disease"/>
            <person name="Wu L."/>
            <person name="Ma J."/>
        </authorList>
    </citation>
    <scope>NUCLEOTIDE SEQUENCE [LARGE SCALE GENOMIC DNA]</scope>
    <source>
        <strain evidence="2 3">JCM 14969</strain>
    </source>
</reference>
<evidence type="ECO:0000313" key="3">
    <source>
        <dbReference type="Proteomes" id="UP001500393"/>
    </source>
</evidence>
<evidence type="ECO:0000256" key="1">
    <source>
        <dbReference type="SAM" id="MobiDB-lite"/>
    </source>
</evidence>
<keyword evidence="3" id="KW-1185">Reference proteome</keyword>
<feature type="region of interest" description="Disordered" evidence="1">
    <location>
        <begin position="55"/>
        <end position="94"/>
    </location>
</feature>
<accession>A0ABN2DTC5</accession>
<dbReference type="EMBL" id="BAAAOS010000028">
    <property type="protein sequence ID" value="GAA1584120.1"/>
    <property type="molecule type" value="Genomic_DNA"/>
</dbReference>
<evidence type="ECO:0000313" key="2">
    <source>
        <dbReference type="EMBL" id="GAA1584120.1"/>
    </source>
</evidence>
<gene>
    <name evidence="2" type="ORF">GCM10009789_42290</name>
</gene>
<proteinExistence type="predicted"/>
<feature type="compositionally biased region" description="Polar residues" evidence="1">
    <location>
        <begin position="61"/>
        <end position="73"/>
    </location>
</feature>